<proteinExistence type="predicted"/>
<accession>E6W328</accession>
<dbReference type="HOGENOM" id="CLU_007383_6_11_0"/>
<dbReference type="EMBL" id="CP002432">
    <property type="protein sequence ID" value="ADU65689.1"/>
    <property type="molecule type" value="Genomic_DNA"/>
</dbReference>
<dbReference type="AlphaFoldDB" id="E6W328"/>
<dbReference type="PANTHER" id="PTHR48079:SF6">
    <property type="entry name" value="NAD(P)-BINDING DOMAIN-CONTAINING PROTEIN-RELATED"/>
    <property type="match status" value="1"/>
</dbReference>
<dbReference type="STRING" id="653733.Selin_0951"/>
<dbReference type="InterPro" id="IPR021295">
    <property type="entry name" value="DUF2867"/>
</dbReference>
<reference evidence="2 3" key="1">
    <citation type="submission" date="2010-12" db="EMBL/GenBank/DDBJ databases">
        <title>Complete sequence of Desulfurispirillum indicum S5.</title>
        <authorList>
            <consortium name="US DOE Joint Genome Institute"/>
            <person name="Lucas S."/>
            <person name="Copeland A."/>
            <person name="Lapidus A."/>
            <person name="Cheng J.-F."/>
            <person name="Goodwin L."/>
            <person name="Pitluck S."/>
            <person name="Chertkov O."/>
            <person name="Held B."/>
            <person name="Detter J.C."/>
            <person name="Han C."/>
            <person name="Tapia R."/>
            <person name="Land M."/>
            <person name="Hauser L."/>
            <person name="Kyrpides N."/>
            <person name="Ivanova N."/>
            <person name="Mikhailova N."/>
            <person name="Haggblom M."/>
            <person name="Rauschenbach I."/>
            <person name="Bini E."/>
            <person name="Woyke T."/>
        </authorList>
    </citation>
    <scope>NUCLEOTIDE SEQUENCE [LARGE SCALE GENOMIC DNA]</scope>
    <source>
        <strain evidence="3">ATCC BAA-1389 / DSM 22839 / S5</strain>
    </source>
</reference>
<dbReference type="PANTHER" id="PTHR48079">
    <property type="entry name" value="PROTEIN YEEZ"/>
    <property type="match status" value="1"/>
</dbReference>
<gene>
    <name evidence="2" type="ordered locus">Selin_0951</name>
</gene>
<dbReference type="Pfam" id="PF11066">
    <property type="entry name" value="DUF2867"/>
    <property type="match status" value="1"/>
</dbReference>
<evidence type="ECO:0000313" key="2">
    <source>
        <dbReference type="EMBL" id="ADU65689.1"/>
    </source>
</evidence>
<evidence type="ECO:0000313" key="3">
    <source>
        <dbReference type="Proteomes" id="UP000002572"/>
    </source>
</evidence>
<feature type="domain" description="NAD(P)-binding" evidence="1">
    <location>
        <begin position="7"/>
        <end position="119"/>
    </location>
</feature>
<dbReference type="InterPro" id="IPR051783">
    <property type="entry name" value="NAD(P)-dependent_oxidoreduct"/>
</dbReference>
<dbReference type="InterPro" id="IPR036291">
    <property type="entry name" value="NAD(P)-bd_dom_sf"/>
</dbReference>
<dbReference type="FunCoup" id="E6W328">
    <property type="interactions" value="80"/>
</dbReference>
<dbReference type="SUPFAM" id="SSF51735">
    <property type="entry name" value="NAD(P)-binding Rossmann-fold domains"/>
    <property type="match status" value="1"/>
</dbReference>
<dbReference type="GO" id="GO:0005737">
    <property type="term" value="C:cytoplasm"/>
    <property type="evidence" value="ECO:0007669"/>
    <property type="project" value="TreeGrafter"/>
</dbReference>
<sequence length="482" mass="53558">MRVLLTGANGYIGRRLKRWLQAQHSGSLRLMVRHRASISQDALDDCEVVEGDVLKPQTLTSALQGVDVAYYLVHSLAAGERFKELDRQGAENFRAAAIAAGVRRIIYLGGLGDKDQASEHLVSRIETGEILSSCPDDVQTLWFRAGVIIGSGSTSFEIIRNLVQKLPVLVTPRWVSTKAQPIAVDDVIAFLGQAASLEVAGNRVIDIGSEVMSYGEMMLATARVMGLRRLLIPVPLLTPRLSSYWLALFTPVPYPVARALIDGLGSEVLVRNDEASRLFASVPLSYEEAVRRAIAEIERDQVVSRWSDAWGRAPEASMVEGIAHAVFVDRRVRQLGSCTPGQVFASFTTVGGETGWFRFSWLWGLRGLIDKVLGGVGLRRGRRQMCDLRVGDCLDFWKVVDLQENRRLLLMAQMKVPGKAWLEFVVDDGQLLQTAYFYPSGLWGRLYWYLMVPAHFFVFNDLANQIMKRAATLPGRVLPAPE</sequence>
<dbReference type="eggNOG" id="COG0702">
    <property type="taxonomic scope" value="Bacteria"/>
</dbReference>
<dbReference type="Proteomes" id="UP000002572">
    <property type="component" value="Chromosome"/>
</dbReference>
<dbReference type="GO" id="GO:0004029">
    <property type="term" value="F:aldehyde dehydrogenase (NAD+) activity"/>
    <property type="evidence" value="ECO:0007669"/>
    <property type="project" value="TreeGrafter"/>
</dbReference>
<dbReference type="Gene3D" id="3.40.50.720">
    <property type="entry name" value="NAD(P)-binding Rossmann-like Domain"/>
    <property type="match status" value="1"/>
</dbReference>
<dbReference type="RefSeq" id="WP_013505573.1">
    <property type="nucleotide sequence ID" value="NC_014836.1"/>
</dbReference>
<dbReference type="InterPro" id="IPR016040">
    <property type="entry name" value="NAD(P)-bd_dom"/>
</dbReference>
<dbReference type="KEGG" id="din:Selin_0951"/>
<organism evidence="2 3">
    <name type="scientific">Desulfurispirillum indicum (strain ATCC BAA-1389 / DSM 22839 / S5)</name>
    <dbReference type="NCBI Taxonomy" id="653733"/>
    <lineage>
        <taxon>Bacteria</taxon>
        <taxon>Pseudomonadati</taxon>
        <taxon>Chrysiogenota</taxon>
        <taxon>Chrysiogenia</taxon>
        <taxon>Chrysiogenales</taxon>
        <taxon>Chrysiogenaceae</taxon>
        <taxon>Desulfurispirillum</taxon>
    </lineage>
</organism>
<name>E6W328_DESIS</name>
<dbReference type="InParanoid" id="E6W328"/>
<keyword evidence="3" id="KW-1185">Reference proteome</keyword>
<dbReference type="OrthoDB" id="9774199at2"/>
<dbReference type="Pfam" id="PF13460">
    <property type="entry name" value="NAD_binding_10"/>
    <property type="match status" value="1"/>
</dbReference>
<protein>
    <submittedName>
        <fullName evidence="2">NAD-dependent epimerase/dehydratase</fullName>
    </submittedName>
</protein>
<evidence type="ECO:0000259" key="1">
    <source>
        <dbReference type="Pfam" id="PF13460"/>
    </source>
</evidence>